<dbReference type="InterPro" id="IPR036412">
    <property type="entry name" value="HAD-like_sf"/>
</dbReference>
<organism evidence="1 2">
    <name type="scientific">Carpediemonas membranifera</name>
    <dbReference type="NCBI Taxonomy" id="201153"/>
    <lineage>
        <taxon>Eukaryota</taxon>
        <taxon>Metamonada</taxon>
        <taxon>Carpediemonas-like organisms</taxon>
        <taxon>Carpediemonas</taxon>
    </lineage>
</organism>
<dbReference type="EMBL" id="JAHDYR010000064">
    <property type="protein sequence ID" value="KAG9390438.1"/>
    <property type="molecule type" value="Genomic_DNA"/>
</dbReference>
<dbReference type="GO" id="GO:0016301">
    <property type="term" value="F:kinase activity"/>
    <property type="evidence" value="ECO:0007669"/>
    <property type="project" value="UniProtKB-KW"/>
</dbReference>
<reference evidence="1" key="1">
    <citation type="submission" date="2021-05" db="EMBL/GenBank/DDBJ databases">
        <title>A free-living protist that lacks canonical eukaryotic 1 DNA replication and segregation systems.</title>
        <authorList>
            <person name="Salas-Leiva D.E."/>
            <person name="Tromer E.C."/>
            <person name="Curtis B.A."/>
            <person name="Jerlstrom-Hultqvist J."/>
            <person name="Kolisko M."/>
            <person name="Yi Z."/>
            <person name="Salas-Leiva J.S."/>
            <person name="Gallot-Lavallee L."/>
            <person name="Kops G.J.P.L."/>
            <person name="Archibald J.M."/>
            <person name="Simpson A.G.B."/>
            <person name="Roger A.J."/>
        </authorList>
    </citation>
    <scope>NUCLEOTIDE SEQUENCE</scope>
    <source>
        <strain evidence="1">BICM</strain>
    </source>
</reference>
<accession>A0A8J6AX10</accession>
<dbReference type="AlphaFoldDB" id="A0A8J6AX10"/>
<dbReference type="Proteomes" id="UP000717585">
    <property type="component" value="Unassembled WGS sequence"/>
</dbReference>
<dbReference type="SUPFAM" id="SSF56784">
    <property type="entry name" value="HAD-like"/>
    <property type="match status" value="1"/>
</dbReference>
<dbReference type="PANTHER" id="PTHR38899">
    <property type="entry name" value="DOMAIN OOKINETE PROTEIN, PUTATIVE-RELATED"/>
    <property type="match status" value="1"/>
</dbReference>
<evidence type="ECO:0000313" key="2">
    <source>
        <dbReference type="Proteomes" id="UP000717585"/>
    </source>
</evidence>
<keyword evidence="1" id="KW-0808">Transferase</keyword>
<evidence type="ECO:0000313" key="1">
    <source>
        <dbReference type="EMBL" id="KAG9390438.1"/>
    </source>
</evidence>
<keyword evidence="2" id="KW-1185">Reference proteome</keyword>
<protein>
    <submittedName>
        <fullName evidence="1">Protein kinase</fullName>
    </submittedName>
</protein>
<name>A0A8J6AX10_9EUKA</name>
<dbReference type="OrthoDB" id="166018at2759"/>
<dbReference type="PANTHER" id="PTHR38899:SF1">
    <property type="entry name" value="PROTEIN KINASE"/>
    <property type="match status" value="1"/>
</dbReference>
<comment type="caution">
    <text evidence="1">The sequence shown here is derived from an EMBL/GenBank/DDBJ whole genome shotgun (WGS) entry which is preliminary data.</text>
</comment>
<keyword evidence="1" id="KW-0418">Kinase</keyword>
<sequence length="215" mass="23594">MRQPNQCNTNGICKKPTLFFLDWDDTILCSSYLQKANIEPFNGTIPAHVQEELAILEDRVIELLTIAQQSPDVSVAIVTNSTKGWVESTAYHLMPSVFALLDDVTIVSARNMYEARYPMNPSLWKYCAFCAIIKGLNTTSCQVLSLGDSEDERVAALALSNPKSPIPVTLPEITVKSIKLAAQSSPKDLCGQLGKVCANLSTLLSEDMPLDLRMA</sequence>
<proteinExistence type="predicted"/>
<gene>
    <name evidence="1" type="ORF">J8273_7788</name>
</gene>